<evidence type="ECO:0000256" key="8">
    <source>
        <dbReference type="RuleBase" id="RU003857"/>
    </source>
</evidence>
<evidence type="ECO:0000313" key="13">
    <source>
        <dbReference type="Proteomes" id="UP000747542"/>
    </source>
</evidence>
<dbReference type="AlphaFoldDB" id="A0A8J5MMQ4"/>
<feature type="transmembrane region" description="Helical" evidence="10">
    <location>
        <begin position="67"/>
        <end position="90"/>
    </location>
</feature>
<organism evidence="12 13">
    <name type="scientific">Homarus americanus</name>
    <name type="common">American lobster</name>
    <dbReference type="NCBI Taxonomy" id="6706"/>
    <lineage>
        <taxon>Eukaryota</taxon>
        <taxon>Metazoa</taxon>
        <taxon>Ecdysozoa</taxon>
        <taxon>Arthropoda</taxon>
        <taxon>Crustacea</taxon>
        <taxon>Multicrustacea</taxon>
        <taxon>Malacostraca</taxon>
        <taxon>Eumalacostraca</taxon>
        <taxon>Eucarida</taxon>
        <taxon>Decapoda</taxon>
        <taxon>Pleocyemata</taxon>
        <taxon>Astacidea</taxon>
        <taxon>Nephropoidea</taxon>
        <taxon>Nephropidae</taxon>
        <taxon>Homarus</taxon>
    </lineage>
</organism>
<keyword evidence="6 10" id="KW-0472">Membrane</keyword>
<dbReference type="Pfam" id="PF07885">
    <property type="entry name" value="Ion_trans_2"/>
    <property type="match status" value="2"/>
</dbReference>
<feature type="domain" description="Potassium channel" evidence="11">
    <location>
        <begin position="80"/>
        <end position="158"/>
    </location>
</feature>
<dbReference type="GO" id="GO:0005886">
    <property type="term" value="C:plasma membrane"/>
    <property type="evidence" value="ECO:0007669"/>
    <property type="project" value="TreeGrafter"/>
</dbReference>
<dbReference type="EMBL" id="JAHLQT010038275">
    <property type="protein sequence ID" value="KAG7156950.1"/>
    <property type="molecule type" value="Genomic_DNA"/>
</dbReference>
<feature type="transmembrane region" description="Helical" evidence="10">
    <location>
        <begin position="24"/>
        <end position="46"/>
    </location>
</feature>
<comment type="subcellular location">
    <subcellularLocation>
        <location evidence="1">Membrane</location>
        <topology evidence="1">Multi-pass membrane protein</topology>
    </subcellularLocation>
</comment>
<evidence type="ECO:0000256" key="1">
    <source>
        <dbReference type="ARBA" id="ARBA00004141"/>
    </source>
</evidence>
<evidence type="ECO:0000256" key="2">
    <source>
        <dbReference type="ARBA" id="ARBA00022448"/>
    </source>
</evidence>
<evidence type="ECO:0000256" key="3">
    <source>
        <dbReference type="ARBA" id="ARBA00022692"/>
    </source>
</evidence>
<evidence type="ECO:0000256" key="4">
    <source>
        <dbReference type="ARBA" id="ARBA00022989"/>
    </source>
</evidence>
<dbReference type="SUPFAM" id="SSF81324">
    <property type="entry name" value="Voltage-gated potassium channels"/>
    <property type="match status" value="2"/>
</dbReference>
<keyword evidence="3 8" id="KW-0812">Transmembrane</keyword>
<feature type="domain" description="Potassium channel" evidence="11">
    <location>
        <begin position="1"/>
        <end position="45"/>
    </location>
</feature>
<evidence type="ECO:0000259" key="11">
    <source>
        <dbReference type="Pfam" id="PF07885"/>
    </source>
</evidence>
<gene>
    <name evidence="12" type="primary">Ork1-L1</name>
    <name evidence="12" type="ORF">Hamer_G015880</name>
</gene>
<evidence type="ECO:0000256" key="10">
    <source>
        <dbReference type="SAM" id="Phobius"/>
    </source>
</evidence>
<evidence type="ECO:0000256" key="9">
    <source>
        <dbReference type="SAM" id="MobiDB-lite"/>
    </source>
</evidence>
<evidence type="ECO:0000256" key="7">
    <source>
        <dbReference type="ARBA" id="ARBA00023303"/>
    </source>
</evidence>
<dbReference type="PANTHER" id="PTHR11003:SF338">
    <property type="entry name" value="PROTEIN CBG03693"/>
    <property type="match status" value="1"/>
</dbReference>
<dbReference type="Gene3D" id="1.10.287.70">
    <property type="match status" value="1"/>
</dbReference>
<keyword evidence="13" id="KW-1185">Reference proteome</keyword>
<evidence type="ECO:0000256" key="5">
    <source>
        <dbReference type="ARBA" id="ARBA00023065"/>
    </source>
</evidence>
<dbReference type="Proteomes" id="UP000747542">
    <property type="component" value="Unassembled WGS sequence"/>
</dbReference>
<proteinExistence type="inferred from homology"/>
<dbReference type="PANTHER" id="PTHR11003">
    <property type="entry name" value="POTASSIUM CHANNEL, SUBFAMILY K"/>
    <property type="match status" value="1"/>
</dbReference>
<dbReference type="GO" id="GO:0030322">
    <property type="term" value="P:stabilization of membrane potential"/>
    <property type="evidence" value="ECO:0007669"/>
    <property type="project" value="TreeGrafter"/>
</dbReference>
<feature type="compositionally biased region" description="Low complexity" evidence="9">
    <location>
        <begin position="220"/>
        <end position="240"/>
    </location>
</feature>
<sequence length="292" mass="31991">MTVSTTIGYGHISPSLAAGRIMCMVYSLVGIPLTGMLLAWTSEFFGEQLFKLFRSKLDVQKQHSRGIIAMATGFYIIIGFVVFIFLPGAVFTTLEDWTYLESVYYAFITLTTIGFGDFVTGSQSEGATIYVYQICVILWIMIGLGYWVMVANFITKALKSKRLQSSMIRSAEEMKKLMQQMGIKQNDPTFLRQHSKATVNLMLQLSSIIAVQGGTTENGSSDTPSSPGSSSTEPSTSPLVSPMGIPGISALFGAGMVRKPPLSHLMGPMRKEDNDDCKCTEEVTAVTVRYKS</sequence>
<protein>
    <submittedName>
        <fullName evidence="12">Open rectifier potassium channel protein 1-like 1</fullName>
    </submittedName>
</protein>
<dbReference type="GO" id="GO:0022841">
    <property type="term" value="F:potassium ion leak channel activity"/>
    <property type="evidence" value="ECO:0007669"/>
    <property type="project" value="TreeGrafter"/>
</dbReference>
<dbReference type="InterPro" id="IPR013099">
    <property type="entry name" value="K_chnl_dom"/>
</dbReference>
<feature type="transmembrane region" description="Helical" evidence="10">
    <location>
        <begin position="131"/>
        <end position="154"/>
    </location>
</feature>
<keyword evidence="5 8" id="KW-0406">Ion transport</keyword>
<comment type="similarity">
    <text evidence="8">Belongs to the two pore domain potassium channel (TC 1.A.1.8) family.</text>
</comment>
<reference evidence="12" key="1">
    <citation type="journal article" date="2021" name="Sci. Adv.">
        <title>The American lobster genome reveals insights on longevity, neural, and immune adaptations.</title>
        <authorList>
            <person name="Polinski J.M."/>
            <person name="Zimin A.V."/>
            <person name="Clark K.F."/>
            <person name="Kohn A.B."/>
            <person name="Sadowski N."/>
            <person name="Timp W."/>
            <person name="Ptitsyn A."/>
            <person name="Khanna P."/>
            <person name="Romanova D.Y."/>
            <person name="Williams P."/>
            <person name="Greenwood S.J."/>
            <person name="Moroz L.L."/>
            <person name="Walt D.R."/>
            <person name="Bodnar A.G."/>
        </authorList>
    </citation>
    <scope>NUCLEOTIDE SEQUENCE</scope>
    <source>
        <strain evidence="12">GMGI-L3</strain>
    </source>
</reference>
<keyword evidence="7 8" id="KW-0407">Ion channel</keyword>
<evidence type="ECO:0000256" key="6">
    <source>
        <dbReference type="ARBA" id="ARBA00023136"/>
    </source>
</evidence>
<feature type="transmembrane region" description="Helical" evidence="10">
    <location>
        <begin position="102"/>
        <end position="119"/>
    </location>
</feature>
<comment type="caution">
    <text evidence="12">The sequence shown here is derived from an EMBL/GenBank/DDBJ whole genome shotgun (WGS) entry which is preliminary data.</text>
</comment>
<dbReference type="PRINTS" id="PR01333">
    <property type="entry name" value="2POREKCHANEL"/>
</dbReference>
<dbReference type="GO" id="GO:0015271">
    <property type="term" value="F:outward rectifier potassium channel activity"/>
    <property type="evidence" value="ECO:0007669"/>
    <property type="project" value="TreeGrafter"/>
</dbReference>
<evidence type="ECO:0000313" key="12">
    <source>
        <dbReference type="EMBL" id="KAG7156950.1"/>
    </source>
</evidence>
<feature type="region of interest" description="Disordered" evidence="9">
    <location>
        <begin position="214"/>
        <end position="240"/>
    </location>
</feature>
<keyword evidence="2 8" id="KW-0813">Transport</keyword>
<name>A0A8J5MMQ4_HOMAM</name>
<dbReference type="InterPro" id="IPR003280">
    <property type="entry name" value="2pore_dom_K_chnl"/>
</dbReference>
<keyword evidence="4 10" id="KW-1133">Transmembrane helix</keyword>
<accession>A0A8J5MMQ4</accession>